<reference evidence="2" key="1">
    <citation type="submission" date="2025-08" db="UniProtKB">
        <authorList>
            <consortium name="Ensembl"/>
        </authorList>
    </citation>
    <scope>IDENTIFICATION</scope>
</reference>
<evidence type="ECO:0000313" key="2">
    <source>
        <dbReference type="Ensembl" id="ENSPMEP00000011950.1"/>
    </source>
</evidence>
<protein>
    <submittedName>
        <fullName evidence="2">Uncharacterized protein</fullName>
    </submittedName>
</protein>
<reference evidence="2" key="2">
    <citation type="submission" date="2025-09" db="UniProtKB">
        <authorList>
            <consortium name="Ensembl"/>
        </authorList>
    </citation>
    <scope>IDENTIFICATION</scope>
</reference>
<dbReference type="STRING" id="48701.ENSPMEP00000011950"/>
<proteinExistence type="predicted"/>
<organism evidence="2 3">
    <name type="scientific">Poecilia mexicana</name>
    <dbReference type="NCBI Taxonomy" id="48701"/>
    <lineage>
        <taxon>Eukaryota</taxon>
        <taxon>Metazoa</taxon>
        <taxon>Chordata</taxon>
        <taxon>Craniata</taxon>
        <taxon>Vertebrata</taxon>
        <taxon>Euteleostomi</taxon>
        <taxon>Actinopterygii</taxon>
        <taxon>Neopterygii</taxon>
        <taxon>Teleostei</taxon>
        <taxon>Neoteleostei</taxon>
        <taxon>Acanthomorphata</taxon>
        <taxon>Ovalentaria</taxon>
        <taxon>Atherinomorphae</taxon>
        <taxon>Cyprinodontiformes</taxon>
        <taxon>Poeciliidae</taxon>
        <taxon>Poeciliinae</taxon>
        <taxon>Poecilia</taxon>
    </lineage>
</organism>
<accession>A0A3B3XAF7</accession>
<dbReference type="Ensembl" id="ENSPMET00000031602.1">
    <property type="protein sequence ID" value="ENSPMEP00000011950.1"/>
    <property type="gene ID" value="ENSPMEG00000014092.1"/>
</dbReference>
<dbReference type="Proteomes" id="UP000261480">
    <property type="component" value="Unplaced"/>
</dbReference>
<dbReference type="Pfam" id="PF12494">
    <property type="entry name" value="DUF3695"/>
    <property type="match status" value="1"/>
</dbReference>
<dbReference type="AlphaFoldDB" id="A0A3B3XAF7"/>
<evidence type="ECO:0000313" key="3">
    <source>
        <dbReference type="Proteomes" id="UP000261480"/>
    </source>
</evidence>
<feature type="compositionally biased region" description="Basic and acidic residues" evidence="1">
    <location>
        <begin position="1"/>
        <end position="12"/>
    </location>
</feature>
<keyword evidence="3" id="KW-1185">Reference proteome</keyword>
<evidence type="ECO:0000256" key="1">
    <source>
        <dbReference type="SAM" id="MobiDB-lite"/>
    </source>
</evidence>
<sequence length="119" mass="13313">AATIKQQKERRSSGAPSYTRRQFLLCHPQPPKDSLDFKLSTIYNHHTALFWSKNQMLCQRETMEKQLKLKEEQEKTLLITPRLAASDSWTSPSSAGLCTVQSAGPSSAPDGCIFAAMTR</sequence>
<feature type="region of interest" description="Disordered" evidence="1">
    <location>
        <begin position="1"/>
        <end position="22"/>
    </location>
</feature>
<name>A0A3B3XAF7_9TELE</name>
<dbReference type="InterPro" id="IPR022179">
    <property type="entry name" value="CFAP276"/>
</dbReference>